<dbReference type="AlphaFoldDB" id="A0A1T4T434"/>
<dbReference type="InterPro" id="IPR050259">
    <property type="entry name" value="SDR"/>
</dbReference>
<reference evidence="3 4" key="1">
    <citation type="submission" date="2017-02" db="EMBL/GenBank/DDBJ databases">
        <authorList>
            <person name="Peterson S.W."/>
        </authorList>
    </citation>
    <scope>NUCLEOTIDE SEQUENCE [LARGE SCALE GENOMIC DNA]</scope>
    <source>
        <strain evidence="3 4">DSM 45154</strain>
    </source>
</reference>
<dbReference type="PANTHER" id="PTHR42879:SF2">
    <property type="entry name" value="3-OXOACYL-[ACYL-CARRIER-PROTEIN] REDUCTASE FABG"/>
    <property type="match status" value="1"/>
</dbReference>
<dbReference type="SUPFAM" id="SSF51735">
    <property type="entry name" value="NAD(P)-binding Rossmann-fold domains"/>
    <property type="match status" value="1"/>
</dbReference>
<comment type="similarity">
    <text evidence="1">Belongs to the short-chain dehydrogenases/reductases (SDR) family.</text>
</comment>
<dbReference type="PANTHER" id="PTHR42879">
    <property type="entry name" value="3-OXOACYL-(ACYL-CARRIER-PROTEIN) REDUCTASE"/>
    <property type="match status" value="1"/>
</dbReference>
<dbReference type="PRINTS" id="PR00081">
    <property type="entry name" value="GDHRDH"/>
</dbReference>
<dbReference type="Pfam" id="PF13561">
    <property type="entry name" value="adh_short_C2"/>
    <property type="match status" value="1"/>
</dbReference>
<organism evidence="3 4">
    <name type="scientific">Marinactinospora thermotolerans DSM 45154</name>
    <dbReference type="NCBI Taxonomy" id="1122192"/>
    <lineage>
        <taxon>Bacteria</taxon>
        <taxon>Bacillati</taxon>
        <taxon>Actinomycetota</taxon>
        <taxon>Actinomycetes</taxon>
        <taxon>Streptosporangiales</taxon>
        <taxon>Nocardiopsidaceae</taxon>
        <taxon>Marinactinospora</taxon>
    </lineage>
</organism>
<dbReference type="NCBIfam" id="NF009466">
    <property type="entry name" value="PRK12826.1-2"/>
    <property type="match status" value="1"/>
</dbReference>
<dbReference type="RefSeq" id="WP_078763665.1">
    <property type="nucleotide sequence ID" value="NZ_FUWS01000014.1"/>
</dbReference>
<evidence type="ECO:0000256" key="2">
    <source>
        <dbReference type="ARBA" id="ARBA00023002"/>
    </source>
</evidence>
<name>A0A1T4T434_9ACTN</name>
<dbReference type="GO" id="GO:0016491">
    <property type="term" value="F:oxidoreductase activity"/>
    <property type="evidence" value="ECO:0007669"/>
    <property type="project" value="UniProtKB-KW"/>
</dbReference>
<dbReference type="PROSITE" id="PS00061">
    <property type="entry name" value="ADH_SHORT"/>
    <property type="match status" value="1"/>
</dbReference>
<evidence type="ECO:0000313" key="4">
    <source>
        <dbReference type="Proteomes" id="UP000190637"/>
    </source>
</evidence>
<gene>
    <name evidence="3" type="ORF">SAMN02745673_04429</name>
</gene>
<dbReference type="GO" id="GO:0032787">
    <property type="term" value="P:monocarboxylic acid metabolic process"/>
    <property type="evidence" value="ECO:0007669"/>
    <property type="project" value="UniProtKB-ARBA"/>
</dbReference>
<evidence type="ECO:0000313" key="3">
    <source>
        <dbReference type="EMBL" id="SKA35186.1"/>
    </source>
</evidence>
<proteinExistence type="inferred from homology"/>
<dbReference type="InterPro" id="IPR036291">
    <property type="entry name" value="NAD(P)-bd_dom_sf"/>
</dbReference>
<sequence length="249" mass="25700">METGARPAALVTGASGSIGAAIAVELARAGFDVGVHHRANSAGARTTAEAVRARGRRALLLRGDLAEEGTCLQAVERVTATFGRLDVLVANAGWHRDGLLLRLAEEEWAAHLDANLTSAYRCARAALPSMIEQRGGRLVLVSSVAGLAGSPGQAAYSAAKAGLTGLARTIAHEYGRFGITCNCVAPGLIEDTPSHAEMPPQRRRGILDRTAARRAGRPEEVAAAVAFLCSPGAAYITGQILAVDGGMTA</sequence>
<dbReference type="InterPro" id="IPR020904">
    <property type="entry name" value="Sc_DH/Rdtase_CS"/>
</dbReference>
<dbReference type="EMBL" id="FUWS01000014">
    <property type="protein sequence ID" value="SKA35186.1"/>
    <property type="molecule type" value="Genomic_DNA"/>
</dbReference>
<keyword evidence="4" id="KW-1185">Reference proteome</keyword>
<protein>
    <submittedName>
        <fullName evidence="3">3-oxoacyl-[acyl-carrier-protein] reductase</fullName>
    </submittedName>
</protein>
<dbReference type="OrthoDB" id="9804774at2"/>
<dbReference type="PRINTS" id="PR00080">
    <property type="entry name" value="SDRFAMILY"/>
</dbReference>
<dbReference type="FunFam" id="3.40.50.720:FF:000173">
    <property type="entry name" value="3-oxoacyl-[acyl-carrier protein] reductase"/>
    <property type="match status" value="1"/>
</dbReference>
<evidence type="ECO:0000256" key="1">
    <source>
        <dbReference type="ARBA" id="ARBA00006484"/>
    </source>
</evidence>
<accession>A0A1T4T434</accession>
<dbReference type="Gene3D" id="3.40.50.720">
    <property type="entry name" value="NAD(P)-binding Rossmann-like Domain"/>
    <property type="match status" value="1"/>
</dbReference>
<dbReference type="InterPro" id="IPR002347">
    <property type="entry name" value="SDR_fam"/>
</dbReference>
<keyword evidence="2" id="KW-0560">Oxidoreductase</keyword>
<dbReference type="STRING" id="1122192.SAMN02745673_04429"/>
<dbReference type="Proteomes" id="UP000190637">
    <property type="component" value="Unassembled WGS sequence"/>
</dbReference>